<dbReference type="EC" id="6.3.5.4" evidence="6"/>
<dbReference type="PANTHER" id="PTHR43284:SF1">
    <property type="entry name" value="ASPARAGINE SYNTHETASE"/>
    <property type="match status" value="1"/>
</dbReference>
<dbReference type="InterPro" id="IPR006426">
    <property type="entry name" value="Asn_synth_AEB"/>
</dbReference>
<gene>
    <name evidence="6" type="ORF">MNBD_ALPHA04-1285</name>
</gene>
<dbReference type="GO" id="GO:0006529">
    <property type="term" value="P:asparagine biosynthetic process"/>
    <property type="evidence" value="ECO:0007669"/>
    <property type="project" value="InterPro"/>
</dbReference>
<reference evidence="6" key="1">
    <citation type="submission" date="2018-06" db="EMBL/GenBank/DDBJ databases">
        <authorList>
            <person name="Zhirakovskaya E."/>
        </authorList>
    </citation>
    <scope>NUCLEOTIDE SEQUENCE</scope>
</reference>
<dbReference type="PANTHER" id="PTHR43284">
    <property type="entry name" value="ASPARAGINE SYNTHETASE (GLUTAMINE-HYDROLYZING)"/>
    <property type="match status" value="1"/>
</dbReference>
<dbReference type="NCBIfam" id="TIGR01536">
    <property type="entry name" value="asn_synth_AEB"/>
    <property type="match status" value="1"/>
</dbReference>
<dbReference type="InterPro" id="IPR001962">
    <property type="entry name" value="Asn_synthase"/>
</dbReference>
<organism evidence="6">
    <name type="scientific">hydrothermal vent metagenome</name>
    <dbReference type="NCBI Taxonomy" id="652676"/>
    <lineage>
        <taxon>unclassified sequences</taxon>
        <taxon>metagenomes</taxon>
        <taxon>ecological metagenomes</taxon>
    </lineage>
</organism>
<dbReference type="AlphaFoldDB" id="A0A3B0SUI9"/>
<dbReference type="Gene3D" id="3.60.20.10">
    <property type="entry name" value="Glutamine Phosphoribosylpyrophosphate, subunit 1, domain 1"/>
    <property type="match status" value="1"/>
</dbReference>
<comment type="similarity">
    <text evidence="1">Belongs to the asparagine synthetase family.</text>
</comment>
<dbReference type="GO" id="GO:0004066">
    <property type="term" value="F:asparagine synthase (glutamine-hydrolyzing) activity"/>
    <property type="evidence" value="ECO:0007669"/>
    <property type="project" value="UniProtKB-EC"/>
</dbReference>
<feature type="domain" description="Glutamine amidotransferase type-2" evidence="5">
    <location>
        <begin position="2"/>
        <end position="214"/>
    </location>
</feature>
<dbReference type="Pfam" id="PF13537">
    <property type="entry name" value="GATase_7"/>
    <property type="match status" value="1"/>
</dbReference>
<evidence type="ECO:0000256" key="4">
    <source>
        <dbReference type="ARBA" id="ARBA00022962"/>
    </source>
</evidence>
<dbReference type="GO" id="GO:0005829">
    <property type="term" value="C:cytosol"/>
    <property type="evidence" value="ECO:0007669"/>
    <property type="project" value="TreeGrafter"/>
</dbReference>
<evidence type="ECO:0000256" key="2">
    <source>
        <dbReference type="ARBA" id="ARBA00022741"/>
    </source>
</evidence>
<dbReference type="InterPro" id="IPR017539">
    <property type="entry name" value="XrtA_amidotfase"/>
</dbReference>
<dbReference type="SUPFAM" id="SSF56235">
    <property type="entry name" value="N-terminal nucleophile aminohydrolases (Ntn hydrolases)"/>
    <property type="match status" value="1"/>
</dbReference>
<sequence length="631" mass="70244">MCGITGIFHLETAKPVDPARLRKMADSMVHRGPDGSGIWTAPGVGLGHRRLSIIDPEGGSQPMLTADEAQIISFNGMIYNFREVRAELETRGHQFLTDCDTEVILYAWRQWGVNCLKRLNGMFAFAIFDQRTKQLFLARDRLGVKPLFYAPVSDGSIIFGSELKALTANPLLRREPDIRAVDDYLAFGYVPDHISLVKGVKKLAAGHYLLLEQGKPAPAPVQYWDMDFSQRSKTSANELEEELVALMKESVKSRMISDVPFGAFLSGGVDSSAVVALMSEQSRKPISTCSIGFDSASLDETDYARIVAKRFQTTHRERIVAADDFGLIDTLADHFDEPFADASALPTYRVCELARENVTVALSGDGADEAMAGYRRHVFHHTEERVRSLIPQSLRGPALGWLGKIYPKADWAPRPLRAKSTLLSLSRSGAEGYAEAVGVTTPTIRGAIYSEAMIGNLGGYRGESRMIDLMNNAPAQNGLDQAQYADMKMWLPGDILTKVDRTSMAVSLEAREPLLDYKLMEFAARLPTNLRVRKGQGKYLLKKSMERYLPQEILYRPKMGFVTPIAQWFRGPLAEQARGISRSSVLERMGWFDAKALSKVAEDHIAGKSDHSRLLWQMLMLDKSLQRLFGV</sequence>
<evidence type="ECO:0000259" key="5">
    <source>
        <dbReference type="PROSITE" id="PS51278"/>
    </source>
</evidence>
<keyword evidence="6" id="KW-0436">Ligase</keyword>
<dbReference type="InterPro" id="IPR033738">
    <property type="entry name" value="AsnB_N"/>
</dbReference>
<evidence type="ECO:0000313" key="6">
    <source>
        <dbReference type="EMBL" id="VAW05972.1"/>
    </source>
</evidence>
<dbReference type="InterPro" id="IPR029055">
    <property type="entry name" value="Ntn_hydrolases_N"/>
</dbReference>
<dbReference type="Pfam" id="PF00733">
    <property type="entry name" value="Asn_synthase"/>
    <property type="match status" value="1"/>
</dbReference>
<keyword evidence="3" id="KW-0067">ATP-binding</keyword>
<dbReference type="EMBL" id="UOEF01000453">
    <property type="protein sequence ID" value="VAW05972.1"/>
    <property type="molecule type" value="Genomic_DNA"/>
</dbReference>
<proteinExistence type="inferred from homology"/>
<evidence type="ECO:0000256" key="3">
    <source>
        <dbReference type="ARBA" id="ARBA00022840"/>
    </source>
</evidence>
<dbReference type="InterPro" id="IPR014729">
    <property type="entry name" value="Rossmann-like_a/b/a_fold"/>
</dbReference>
<dbReference type="PIRSF" id="PIRSF001589">
    <property type="entry name" value="Asn_synthetase_glu-h"/>
    <property type="match status" value="1"/>
</dbReference>
<name>A0A3B0SUI9_9ZZZZ</name>
<dbReference type="PROSITE" id="PS51278">
    <property type="entry name" value="GATASE_TYPE_2"/>
    <property type="match status" value="1"/>
</dbReference>
<dbReference type="CDD" id="cd00712">
    <property type="entry name" value="AsnB"/>
    <property type="match status" value="1"/>
</dbReference>
<dbReference type="CDD" id="cd01991">
    <property type="entry name" value="Asn_synthase_B_C"/>
    <property type="match status" value="1"/>
</dbReference>
<dbReference type="Gene3D" id="3.40.50.620">
    <property type="entry name" value="HUPs"/>
    <property type="match status" value="1"/>
</dbReference>
<evidence type="ECO:0000256" key="1">
    <source>
        <dbReference type="ARBA" id="ARBA00005752"/>
    </source>
</evidence>
<dbReference type="InterPro" id="IPR051786">
    <property type="entry name" value="ASN_synthetase/amidase"/>
</dbReference>
<dbReference type="NCBIfam" id="TIGR03108">
    <property type="entry name" value="eps_aminotran_1"/>
    <property type="match status" value="1"/>
</dbReference>
<accession>A0A3B0SUI9</accession>
<dbReference type="SUPFAM" id="SSF52402">
    <property type="entry name" value="Adenine nucleotide alpha hydrolases-like"/>
    <property type="match status" value="1"/>
</dbReference>
<keyword evidence="2" id="KW-0547">Nucleotide-binding</keyword>
<dbReference type="GO" id="GO:0005524">
    <property type="term" value="F:ATP binding"/>
    <property type="evidence" value="ECO:0007669"/>
    <property type="project" value="UniProtKB-KW"/>
</dbReference>
<keyword evidence="4" id="KW-0315">Glutamine amidotransferase</keyword>
<protein>
    <submittedName>
        <fullName evidence="6">Asparagine synthetase [glutamine-hydrolyzing] AsnH</fullName>
        <ecNumber evidence="6">6.3.5.4</ecNumber>
    </submittedName>
</protein>
<dbReference type="InterPro" id="IPR017932">
    <property type="entry name" value="GATase_2_dom"/>
</dbReference>